<dbReference type="NCBIfam" id="TIGR01911">
    <property type="entry name" value="HesB_rel_seleno"/>
    <property type="match status" value="1"/>
</dbReference>
<dbReference type="EMBL" id="JACOOQ010000001">
    <property type="protein sequence ID" value="MBC5639051.1"/>
    <property type="molecule type" value="Genomic_DNA"/>
</dbReference>
<dbReference type="InterPro" id="IPR010965">
    <property type="entry name" value="HesB-rel_seleno"/>
</dbReference>
<dbReference type="Proteomes" id="UP000662088">
    <property type="component" value="Unassembled WGS sequence"/>
</dbReference>
<dbReference type="AlphaFoldDB" id="A0A8I0A7M0"/>
<sequence>MNKFLVSEEAYKEFKAFLDENEVEKYSIRINLAGFGCSGPAFNITVDEANENDVVETMNDITFIAESKLVDEFGGFKLLSSEENDGRGLSLKPVIEVAGGCGSCGGGCGH</sequence>
<dbReference type="SUPFAM" id="SSF89360">
    <property type="entry name" value="HesB-like domain"/>
    <property type="match status" value="1"/>
</dbReference>
<reference evidence="1" key="1">
    <citation type="submission" date="2020-08" db="EMBL/GenBank/DDBJ databases">
        <title>Genome public.</title>
        <authorList>
            <person name="Liu C."/>
            <person name="Sun Q."/>
        </authorList>
    </citation>
    <scope>NUCLEOTIDE SEQUENCE</scope>
    <source>
        <strain evidence="1">NSJ-42</strain>
    </source>
</reference>
<organism evidence="1 2">
    <name type="scientific">Clostridium lentum</name>
    <dbReference type="NCBI Taxonomy" id="2763037"/>
    <lineage>
        <taxon>Bacteria</taxon>
        <taxon>Bacillati</taxon>
        <taxon>Bacillota</taxon>
        <taxon>Clostridia</taxon>
        <taxon>Eubacteriales</taxon>
        <taxon>Clostridiaceae</taxon>
        <taxon>Clostridium</taxon>
    </lineage>
</organism>
<accession>A0A8I0A7M0</accession>
<evidence type="ECO:0000313" key="2">
    <source>
        <dbReference type="Proteomes" id="UP000662088"/>
    </source>
</evidence>
<name>A0A8I0A7M0_9CLOT</name>
<gene>
    <name evidence="1" type="ORF">H8R92_01125</name>
</gene>
<evidence type="ECO:0000313" key="1">
    <source>
        <dbReference type="EMBL" id="MBC5639051.1"/>
    </source>
</evidence>
<comment type="caution">
    <text evidence="1">The sequence shown here is derived from an EMBL/GenBank/DDBJ whole genome shotgun (WGS) entry which is preliminary data.</text>
</comment>
<dbReference type="Gene3D" id="2.60.300.12">
    <property type="entry name" value="HesB-like domain"/>
    <property type="match status" value="1"/>
</dbReference>
<keyword evidence="2" id="KW-1185">Reference proteome</keyword>
<protein>
    <submittedName>
        <fullName evidence="1">HesB-like protein</fullName>
    </submittedName>
</protein>
<dbReference type="RefSeq" id="WP_022212884.1">
    <property type="nucleotide sequence ID" value="NZ_JACOOQ010000001.1"/>
</dbReference>
<dbReference type="InterPro" id="IPR035903">
    <property type="entry name" value="HesB-like_dom_sf"/>
</dbReference>
<proteinExistence type="predicted"/>